<dbReference type="STRING" id="1235591.CAK95_13770"/>
<keyword evidence="1" id="KW-0812">Transmembrane</keyword>
<proteinExistence type="predicted"/>
<keyword evidence="1" id="KW-1133">Transmembrane helix</keyword>
<evidence type="ECO:0000313" key="3">
    <source>
        <dbReference type="Proteomes" id="UP000194137"/>
    </source>
</evidence>
<keyword evidence="1" id="KW-0472">Membrane</keyword>
<name>A0A1W6ZRS9_9HYPH</name>
<organism evidence="2 3">
    <name type="scientific">Pseudorhodoplanes sinuspersici</name>
    <dbReference type="NCBI Taxonomy" id="1235591"/>
    <lineage>
        <taxon>Bacteria</taxon>
        <taxon>Pseudomonadati</taxon>
        <taxon>Pseudomonadota</taxon>
        <taxon>Alphaproteobacteria</taxon>
        <taxon>Hyphomicrobiales</taxon>
        <taxon>Pseudorhodoplanes</taxon>
    </lineage>
</organism>
<keyword evidence="3" id="KW-1185">Reference proteome</keyword>
<reference evidence="2 3" key="1">
    <citation type="submission" date="2017-05" db="EMBL/GenBank/DDBJ databases">
        <title>Full genome sequence of Pseudorhodoplanes sinuspersici.</title>
        <authorList>
            <person name="Dastgheib S.M.M."/>
            <person name="Shavandi M."/>
            <person name="Tirandaz H."/>
        </authorList>
    </citation>
    <scope>NUCLEOTIDE SEQUENCE [LARGE SCALE GENOMIC DNA]</scope>
    <source>
        <strain evidence="2 3">RIPI110</strain>
    </source>
</reference>
<evidence type="ECO:0000256" key="1">
    <source>
        <dbReference type="SAM" id="Phobius"/>
    </source>
</evidence>
<gene>
    <name evidence="2" type="ORF">CAK95_13770</name>
</gene>
<dbReference type="AlphaFoldDB" id="A0A1W6ZRS9"/>
<feature type="transmembrane region" description="Helical" evidence="1">
    <location>
        <begin position="27"/>
        <end position="44"/>
    </location>
</feature>
<sequence length="76" mass="8420">MALSGVFPNADIFISMQSIAGHSSGDFFFGSTIFLIQWLFFKYAHANRARGKPTQPVLNTSILFNVNLNVHKTKTG</sequence>
<dbReference type="KEGG" id="psin:CAK95_13770"/>
<protein>
    <submittedName>
        <fullName evidence="2">Uncharacterized protein</fullName>
    </submittedName>
</protein>
<evidence type="ECO:0000313" key="2">
    <source>
        <dbReference type="EMBL" id="ARQ00033.1"/>
    </source>
</evidence>
<dbReference type="Proteomes" id="UP000194137">
    <property type="component" value="Chromosome"/>
</dbReference>
<accession>A0A1W6ZRS9</accession>
<dbReference type="EMBL" id="CP021112">
    <property type="protein sequence ID" value="ARQ00033.1"/>
    <property type="molecule type" value="Genomic_DNA"/>
</dbReference>